<protein>
    <submittedName>
        <fullName evidence="1">Uncharacterized protein</fullName>
    </submittedName>
</protein>
<keyword evidence="2" id="KW-1185">Reference proteome</keyword>
<sequence>MRFQELENITKRLEEELSTEKSDKDVFVEEAGKMCDQVNEDLCALKESFQNISEEHRELVEKLTHYKNHVTNETSNHTDEMRLISNQEKIVILDRIPNGLEIDYTLASFHDQATSPGETIHFDFEGKIEVDEFTLQAILATNRGDAIGGGVGGGVLRDMREGSWNVPFVAF</sequence>
<organism evidence="1 2">
    <name type="scientific">Desmophyllum pertusum</name>
    <dbReference type="NCBI Taxonomy" id="174260"/>
    <lineage>
        <taxon>Eukaryota</taxon>
        <taxon>Metazoa</taxon>
        <taxon>Cnidaria</taxon>
        <taxon>Anthozoa</taxon>
        <taxon>Hexacorallia</taxon>
        <taxon>Scleractinia</taxon>
        <taxon>Caryophylliina</taxon>
        <taxon>Caryophylliidae</taxon>
        <taxon>Desmophyllum</taxon>
    </lineage>
</organism>
<dbReference type="EMBL" id="MU826840">
    <property type="protein sequence ID" value="KAJ7371913.1"/>
    <property type="molecule type" value="Genomic_DNA"/>
</dbReference>
<proteinExistence type="predicted"/>
<comment type="caution">
    <text evidence="1">The sequence shown here is derived from an EMBL/GenBank/DDBJ whole genome shotgun (WGS) entry which is preliminary data.</text>
</comment>
<reference evidence="1" key="1">
    <citation type="submission" date="2023-01" db="EMBL/GenBank/DDBJ databases">
        <title>Genome assembly of the deep-sea coral Lophelia pertusa.</title>
        <authorList>
            <person name="Herrera S."/>
            <person name="Cordes E."/>
        </authorList>
    </citation>
    <scope>NUCLEOTIDE SEQUENCE</scope>
    <source>
        <strain evidence="1">USNM1676648</strain>
        <tissue evidence="1">Polyp</tissue>
    </source>
</reference>
<dbReference type="Proteomes" id="UP001163046">
    <property type="component" value="Unassembled WGS sequence"/>
</dbReference>
<name>A0A9W9YYE7_9CNID</name>
<evidence type="ECO:0000313" key="1">
    <source>
        <dbReference type="EMBL" id="KAJ7371913.1"/>
    </source>
</evidence>
<gene>
    <name evidence="1" type="ORF">OS493_022010</name>
</gene>
<dbReference type="AlphaFoldDB" id="A0A9W9YYE7"/>
<accession>A0A9W9YYE7</accession>
<evidence type="ECO:0000313" key="2">
    <source>
        <dbReference type="Proteomes" id="UP001163046"/>
    </source>
</evidence>